<reference evidence="2 3" key="1">
    <citation type="submission" date="2020-08" db="EMBL/GenBank/DDBJ databases">
        <authorList>
            <person name="Ramaprasad A."/>
        </authorList>
    </citation>
    <scope>NUCLEOTIDE SEQUENCE [LARGE SCALE GENOMIC DNA]</scope>
</reference>
<name>A0A6V7SIL5_PLAVN</name>
<protein>
    <submittedName>
        <fullName evidence="2">Fam-a protein</fullName>
    </submittedName>
</protein>
<sequence length="288" mass="34036">MSNFYIQIVFFLLSVSVYLNNKTLATEPASEENTKIKLKYPYSTPKEIYEENKHLLCTNSTETINAEKLMNEAATHLEHHVTNNEGYEVCKWNPLYFRIFSRKKHEDTIVQRINFKYYNINKYNEIINRLWDPALANDFNNGDVKRKIVRVYNPNLVMIQQRYKSGYESREKYFYALAAKVEISKDKTIIVMASANINDGYPSRDEYKNKIIENANLFKTEINSEDDIRIGKLKKTFVNITGYLLEKTSTYVDITYLESIDGHTSNYQKLIIKEALNKYFHYIKRKNK</sequence>
<dbReference type="AlphaFoldDB" id="A0A6V7SIL5"/>
<organism evidence="2 3">
    <name type="scientific">Plasmodium vinckei petteri</name>
    <dbReference type="NCBI Taxonomy" id="138298"/>
    <lineage>
        <taxon>Eukaryota</taxon>
        <taxon>Sar</taxon>
        <taxon>Alveolata</taxon>
        <taxon>Apicomplexa</taxon>
        <taxon>Aconoidasida</taxon>
        <taxon>Haemosporida</taxon>
        <taxon>Plasmodiidae</taxon>
        <taxon>Plasmodium</taxon>
        <taxon>Plasmodium (Vinckeia)</taxon>
    </lineage>
</organism>
<feature type="chain" id="PRO_5028210160" evidence="1">
    <location>
        <begin position="26"/>
        <end position="288"/>
    </location>
</feature>
<dbReference type="Proteomes" id="UP000515268">
    <property type="component" value="Chromosome PVPCR_05"/>
</dbReference>
<dbReference type="EMBL" id="LR865410">
    <property type="protein sequence ID" value="CAD2097931.1"/>
    <property type="molecule type" value="Genomic_DNA"/>
</dbReference>
<dbReference type="VEuPathDB" id="PlasmoDB:PVPCR_0500010"/>
<keyword evidence="3" id="KW-1185">Reference proteome</keyword>
<evidence type="ECO:0000313" key="3">
    <source>
        <dbReference type="Proteomes" id="UP000515268"/>
    </source>
</evidence>
<dbReference type="SUPFAM" id="SSF55961">
    <property type="entry name" value="Bet v1-like"/>
    <property type="match status" value="1"/>
</dbReference>
<dbReference type="NCBIfam" id="TIGR01599">
    <property type="entry name" value="PYST-A"/>
    <property type="match status" value="1"/>
</dbReference>
<evidence type="ECO:0000256" key="1">
    <source>
        <dbReference type="SAM" id="SignalP"/>
    </source>
</evidence>
<proteinExistence type="predicted"/>
<gene>
    <name evidence="2" type="ORF">PVPCR_0500010</name>
</gene>
<accession>A0A6V7SIL5</accession>
<dbReference type="InterPro" id="IPR006486">
    <property type="entry name" value="PYST_A"/>
</dbReference>
<keyword evidence="1" id="KW-0732">Signal</keyword>
<evidence type="ECO:0000313" key="2">
    <source>
        <dbReference type="EMBL" id="CAD2097931.1"/>
    </source>
</evidence>
<feature type="signal peptide" evidence="1">
    <location>
        <begin position="1"/>
        <end position="25"/>
    </location>
</feature>
<dbReference type="OrthoDB" id="371133at2759"/>